<reference evidence="1 2" key="2">
    <citation type="journal article" date="2000" name="Proc. Natl. Acad. Sci. U.S.A.">
        <title>Archaeal adaptation to higher temperatures revealed by genomic sequence of Thermoplasma volcanium.</title>
        <authorList>
            <person name="Kawashima T."/>
            <person name="Amano N."/>
            <person name="Koike H."/>
            <person name="Makino S."/>
            <person name="Higuchi S."/>
            <person name="Kawashima-Ohya Y."/>
            <person name="Watanabe K."/>
            <person name="Yamazaki M."/>
            <person name="Kanehori K."/>
            <person name="Kawamoto T."/>
            <person name="Nunoshiba T."/>
            <person name="Yamamoto Y."/>
            <person name="Aramaki H."/>
            <person name="Makino K."/>
            <person name="Suzuki M."/>
        </authorList>
    </citation>
    <scope>NUCLEOTIDE SEQUENCE [LARGE SCALE GENOMIC DNA]</scope>
    <source>
        <strain evidence="2">ATCC 51530 / DSM 4299 / JCM 9571 / NBRC 15438 / GSS1</strain>
    </source>
</reference>
<dbReference type="EMBL" id="BA000011">
    <property type="protein sequence ID" value="BAB59934.1"/>
    <property type="molecule type" value="Genomic_DNA"/>
</dbReference>
<dbReference type="HOGENOM" id="CLU_2257519_0_0_2"/>
<name>Q97AL8_THEVO</name>
<reference evidence="1 2" key="1">
    <citation type="journal article" date="1999" name="Proc. Jpn. Acad.">
        <title>Determination of the complete genomic DNA sequence of Thermoplasma volvanium GSS1.</title>
        <authorList>
            <person name="Kawashima T."/>
            <person name="Yamamoto Y."/>
            <person name="Aramaki H."/>
            <person name="Nunoshiba T."/>
            <person name="Kawamoto T."/>
            <person name="Watanabe K."/>
            <person name="Yamazaki M."/>
            <person name="Kanehori K."/>
            <person name="Amano N."/>
            <person name="Ohya Y."/>
            <person name="Makino K."/>
            <person name="Suzuki M."/>
        </authorList>
    </citation>
    <scope>NUCLEOTIDE SEQUENCE [LARGE SCALE GENOMIC DNA]</scope>
    <source>
        <strain evidence="2">ATCC 51530 / DSM 4299 / JCM 9571 / NBRC 15438 / GSS1</strain>
    </source>
</reference>
<sequence length="103" mass="12274">MLRKRYIVVYSETPELLSDALFRKFRCKTKFRKENFIIVLASQFNKDKVINYINSEIIGSRTLVTSGTMRKCKAYINDIIGEDETDFEKRSREIEIRNTNQKR</sequence>
<dbReference type="PaxDb" id="273116-14325008"/>
<dbReference type="eggNOG" id="arCOG01365">
    <property type="taxonomic scope" value="Archaea"/>
</dbReference>
<proteinExistence type="predicted"/>
<evidence type="ECO:0000313" key="2">
    <source>
        <dbReference type="Proteomes" id="UP000001017"/>
    </source>
</evidence>
<dbReference type="KEGG" id="tvo:TVG0793261"/>
<dbReference type="STRING" id="273116.gene:9381582"/>
<keyword evidence="2" id="KW-1185">Reference proteome</keyword>
<organism evidence="1 2">
    <name type="scientific">Thermoplasma volcanium (strain ATCC 51530 / DSM 4299 / JCM 9571 / NBRC 15438 / GSS1)</name>
    <dbReference type="NCBI Taxonomy" id="273116"/>
    <lineage>
        <taxon>Archaea</taxon>
        <taxon>Methanobacteriati</taxon>
        <taxon>Thermoplasmatota</taxon>
        <taxon>Thermoplasmata</taxon>
        <taxon>Thermoplasmatales</taxon>
        <taxon>Thermoplasmataceae</taxon>
        <taxon>Thermoplasma</taxon>
    </lineage>
</organism>
<dbReference type="AlphaFoldDB" id="Q97AL8"/>
<accession>Q97AL8</accession>
<evidence type="ECO:0000313" key="1">
    <source>
        <dbReference type="EMBL" id="BAB59934.1"/>
    </source>
</evidence>
<protein>
    <submittedName>
        <fullName evidence="1">TVG0793261 protein</fullName>
    </submittedName>
</protein>
<gene>
    <name evidence="1" type="ORF">TVG0793261</name>
</gene>
<dbReference type="Proteomes" id="UP000001017">
    <property type="component" value="Chromosome"/>
</dbReference>